<dbReference type="GO" id="GO:0042796">
    <property type="term" value="P:snRNA transcription by RNA polymerase III"/>
    <property type="evidence" value="ECO:0007669"/>
    <property type="project" value="TreeGrafter"/>
</dbReference>
<proteinExistence type="predicted"/>
<comment type="caution">
    <text evidence="2">The sequence shown here is derived from an EMBL/GenBank/DDBJ whole genome shotgun (WGS) entry which is preliminary data.</text>
</comment>
<evidence type="ECO:0000313" key="2">
    <source>
        <dbReference type="EMBL" id="CAF0824086.1"/>
    </source>
</evidence>
<evidence type="ECO:0000256" key="1">
    <source>
        <dbReference type="SAM" id="MobiDB-lite"/>
    </source>
</evidence>
<feature type="region of interest" description="Disordered" evidence="1">
    <location>
        <begin position="274"/>
        <end position="335"/>
    </location>
</feature>
<feature type="compositionally biased region" description="Basic and acidic residues" evidence="1">
    <location>
        <begin position="279"/>
        <end position="290"/>
    </location>
</feature>
<dbReference type="Proteomes" id="UP000663879">
    <property type="component" value="Unassembled WGS sequence"/>
</dbReference>
<dbReference type="GO" id="GO:0019185">
    <property type="term" value="C:snRNA-activating protein complex"/>
    <property type="evidence" value="ECO:0007669"/>
    <property type="project" value="TreeGrafter"/>
</dbReference>
<dbReference type="GO" id="GO:0043565">
    <property type="term" value="F:sequence-specific DNA binding"/>
    <property type="evidence" value="ECO:0007669"/>
    <property type="project" value="TreeGrafter"/>
</dbReference>
<feature type="compositionally biased region" description="Acidic residues" evidence="1">
    <location>
        <begin position="307"/>
        <end position="325"/>
    </location>
</feature>
<protein>
    <recommendedName>
        <fullName evidence="4">snRNA-activating protein complex subunit 1</fullName>
    </recommendedName>
</protein>
<dbReference type="AlphaFoldDB" id="A0A813UKS0"/>
<organism evidence="2 3">
    <name type="scientific">Brachionus calyciflorus</name>
    <dbReference type="NCBI Taxonomy" id="104777"/>
    <lineage>
        <taxon>Eukaryota</taxon>
        <taxon>Metazoa</taxon>
        <taxon>Spiralia</taxon>
        <taxon>Gnathifera</taxon>
        <taxon>Rotifera</taxon>
        <taxon>Eurotatoria</taxon>
        <taxon>Monogononta</taxon>
        <taxon>Pseudotrocha</taxon>
        <taxon>Ploima</taxon>
        <taxon>Brachionidae</taxon>
        <taxon>Brachionus</taxon>
    </lineage>
</organism>
<reference evidence="2" key="1">
    <citation type="submission" date="2021-02" db="EMBL/GenBank/DDBJ databases">
        <authorList>
            <person name="Nowell W R."/>
        </authorList>
    </citation>
    <scope>NUCLEOTIDE SEQUENCE</scope>
    <source>
        <strain evidence="2">Ploen Becks lab</strain>
    </source>
</reference>
<dbReference type="InterPro" id="IPR019188">
    <property type="entry name" value="SNAPC1"/>
</dbReference>
<dbReference type="OrthoDB" id="20127at2759"/>
<keyword evidence="3" id="KW-1185">Reference proteome</keyword>
<gene>
    <name evidence="2" type="ORF">OXX778_LOCUS7625</name>
</gene>
<dbReference type="GO" id="GO:0042795">
    <property type="term" value="P:snRNA transcription by RNA polymerase II"/>
    <property type="evidence" value="ECO:0007669"/>
    <property type="project" value="TreeGrafter"/>
</dbReference>
<evidence type="ECO:0008006" key="4">
    <source>
        <dbReference type="Google" id="ProtNLM"/>
    </source>
</evidence>
<dbReference type="PANTHER" id="PTHR15131:SF3">
    <property type="entry name" value="SNRNA-ACTIVATING PROTEIN COMPLEX SUBUNIT 1"/>
    <property type="match status" value="1"/>
</dbReference>
<sequence length="335" mass="40143">MQSPNNLEKDFNYYFRQDLLKLLNNFYQLKTYRFEDFLSIWNQMKFYQLFSIPRFFPFDYRFFMKDVLKIGCEYLYDQELYPEVRTGALYTLYAIYCNQSNRPRQKIPVTPLHWIEILKFIDFINQAEHVDVEYSFRYLLHSDAFEFCSSFEIKNRSISTFKVGNQHKNPLRINNEETSTDFQLNMTDFKEIVFNDELNEQMGTIHEAYLQCKDELAKVSKSSGIYSCINTDFNEIIGENLLKDLENEINSEEPQKRETVHEKIKRKILEKIEMEDDETPKTSRAKERPRATTRLRRQLNTLIDDNKNEDELEVENDEDSEDDVDSSFTQKITSP</sequence>
<dbReference type="Pfam" id="PF09808">
    <property type="entry name" value="SNAPC1"/>
    <property type="match status" value="1"/>
</dbReference>
<accession>A0A813UKS0</accession>
<evidence type="ECO:0000313" key="3">
    <source>
        <dbReference type="Proteomes" id="UP000663879"/>
    </source>
</evidence>
<name>A0A813UKS0_9BILA</name>
<dbReference type="EMBL" id="CAJNOC010000984">
    <property type="protein sequence ID" value="CAF0824086.1"/>
    <property type="molecule type" value="Genomic_DNA"/>
</dbReference>
<dbReference type="PANTHER" id="PTHR15131">
    <property type="entry name" value="SMALL NUCLEAR RNA ACTIVATING COMPLEX, POLYPEPTIDE 1"/>
    <property type="match status" value="1"/>
</dbReference>